<name>A0ABQ5AXG2_9ASTR</name>
<evidence type="ECO:0000313" key="8">
    <source>
        <dbReference type="EMBL" id="GJT06103.1"/>
    </source>
</evidence>
<evidence type="ECO:0000313" key="9">
    <source>
        <dbReference type="Proteomes" id="UP001151760"/>
    </source>
</evidence>
<evidence type="ECO:0000256" key="2">
    <source>
        <dbReference type="ARBA" id="ARBA00022692"/>
    </source>
</evidence>
<dbReference type="EMBL" id="BQNB010012640">
    <property type="protein sequence ID" value="GJT06103.1"/>
    <property type="molecule type" value="Genomic_DNA"/>
</dbReference>
<feature type="coiled-coil region" evidence="5">
    <location>
        <begin position="141"/>
        <end position="256"/>
    </location>
</feature>
<protein>
    <submittedName>
        <fullName evidence="8">Zein-binding domain-containing protein</fullName>
    </submittedName>
</protein>
<dbReference type="PANTHER" id="PTHR31448">
    <property type="entry name" value="MYOSIN-BINDING PROTEIN 2"/>
    <property type="match status" value="1"/>
</dbReference>
<dbReference type="PROSITE" id="PS51775">
    <property type="entry name" value="GTD_BINDING"/>
    <property type="match status" value="1"/>
</dbReference>
<dbReference type="Pfam" id="PF04576">
    <property type="entry name" value="Zein-binding"/>
    <property type="match status" value="1"/>
</dbReference>
<evidence type="ECO:0000256" key="1">
    <source>
        <dbReference type="ARBA" id="ARBA00004167"/>
    </source>
</evidence>
<sequence>MAGGGRSYVALLLVVSLILLASFADVAQAKNRLKSWVEFFNFYDSPCRKKVTSEPKCSCQSMDIKAISVDTSLDSALKIQSDYKEDEIVEVHIPVENKSGHIQVFDQIIPLEWTDSSTSCSTSSSLNGDDDQVEKQACQDVDDKEDELVTINSLMAQLKAERLAVCGLYIELDEERNASAIAANQAMAMITKLQEEKVALQTESIQNQRMMDEQAEYDQEVLQLLNELVMKLESDKIELENELEMYKQKFLDYKGKKKVKVTPRCLGASSNPKKECLDDASLSEFKNLGTLEESIVEYGVEKLWILDEIFTKDLNENFVGKSSLKGESLDYRRNGLFHTFDVKGIDEEAEASHSPWSLSSF</sequence>
<keyword evidence="4" id="KW-0472">Membrane</keyword>
<evidence type="ECO:0000256" key="3">
    <source>
        <dbReference type="ARBA" id="ARBA00022989"/>
    </source>
</evidence>
<evidence type="ECO:0000256" key="4">
    <source>
        <dbReference type="ARBA" id="ARBA00023136"/>
    </source>
</evidence>
<gene>
    <name evidence="8" type="ORF">Tco_0840565</name>
</gene>
<feature type="chain" id="PRO_5046259470" evidence="6">
    <location>
        <begin position="30"/>
        <end position="361"/>
    </location>
</feature>
<keyword evidence="2" id="KW-0812">Transmembrane</keyword>
<comment type="subcellular location">
    <subcellularLocation>
        <location evidence="1">Membrane</location>
        <topology evidence="1">Single-pass membrane protein</topology>
    </subcellularLocation>
</comment>
<reference evidence="8" key="2">
    <citation type="submission" date="2022-01" db="EMBL/GenBank/DDBJ databases">
        <authorList>
            <person name="Yamashiro T."/>
            <person name="Shiraishi A."/>
            <person name="Satake H."/>
            <person name="Nakayama K."/>
        </authorList>
    </citation>
    <scope>NUCLEOTIDE SEQUENCE</scope>
</reference>
<dbReference type="PANTHER" id="PTHR31448:SF52">
    <property type="entry name" value="MYOSIN-BINDING PROTEIN"/>
    <property type="match status" value="1"/>
</dbReference>
<evidence type="ECO:0000256" key="5">
    <source>
        <dbReference type="SAM" id="Coils"/>
    </source>
</evidence>
<comment type="caution">
    <text evidence="8">The sequence shown here is derived from an EMBL/GenBank/DDBJ whole genome shotgun (WGS) entry which is preliminary data.</text>
</comment>
<keyword evidence="9" id="KW-1185">Reference proteome</keyword>
<keyword evidence="6" id="KW-0732">Signal</keyword>
<feature type="signal peptide" evidence="6">
    <location>
        <begin position="1"/>
        <end position="29"/>
    </location>
</feature>
<organism evidence="8 9">
    <name type="scientific">Tanacetum coccineum</name>
    <dbReference type="NCBI Taxonomy" id="301880"/>
    <lineage>
        <taxon>Eukaryota</taxon>
        <taxon>Viridiplantae</taxon>
        <taxon>Streptophyta</taxon>
        <taxon>Embryophyta</taxon>
        <taxon>Tracheophyta</taxon>
        <taxon>Spermatophyta</taxon>
        <taxon>Magnoliopsida</taxon>
        <taxon>eudicotyledons</taxon>
        <taxon>Gunneridae</taxon>
        <taxon>Pentapetalae</taxon>
        <taxon>asterids</taxon>
        <taxon>campanulids</taxon>
        <taxon>Asterales</taxon>
        <taxon>Asteraceae</taxon>
        <taxon>Asteroideae</taxon>
        <taxon>Anthemideae</taxon>
        <taxon>Anthemidinae</taxon>
        <taxon>Tanacetum</taxon>
    </lineage>
</organism>
<feature type="domain" description="GTD-binding" evidence="7">
    <location>
        <begin position="149"/>
        <end position="247"/>
    </location>
</feature>
<proteinExistence type="predicted"/>
<dbReference type="InterPro" id="IPR039306">
    <property type="entry name" value="MYOB"/>
</dbReference>
<accession>A0ABQ5AXG2</accession>
<dbReference type="Proteomes" id="UP001151760">
    <property type="component" value="Unassembled WGS sequence"/>
</dbReference>
<keyword evidence="5" id="KW-0175">Coiled coil</keyword>
<evidence type="ECO:0000259" key="7">
    <source>
        <dbReference type="PROSITE" id="PS51775"/>
    </source>
</evidence>
<evidence type="ECO:0000256" key="6">
    <source>
        <dbReference type="SAM" id="SignalP"/>
    </source>
</evidence>
<dbReference type="InterPro" id="IPR007656">
    <property type="entry name" value="GTD-bd"/>
</dbReference>
<keyword evidence="3" id="KW-1133">Transmembrane helix</keyword>
<reference evidence="8" key="1">
    <citation type="journal article" date="2022" name="Int. J. Mol. Sci.">
        <title>Draft Genome of Tanacetum Coccineum: Genomic Comparison of Closely Related Tanacetum-Family Plants.</title>
        <authorList>
            <person name="Yamashiro T."/>
            <person name="Shiraishi A."/>
            <person name="Nakayama K."/>
            <person name="Satake H."/>
        </authorList>
    </citation>
    <scope>NUCLEOTIDE SEQUENCE</scope>
</reference>